<evidence type="ECO:0000256" key="1">
    <source>
        <dbReference type="ARBA" id="ARBA00022737"/>
    </source>
</evidence>
<dbReference type="Proteomes" id="UP000092382">
    <property type="component" value="Unassembled WGS sequence"/>
</dbReference>
<dbReference type="SMART" id="SM00028">
    <property type="entry name" value="TPR"/>
    <property type="match status" value="2"/>
</dbReference>
<evidence type="ECO:0000313" key="4">
    <source>
        <dbReference type="EMBL" id="OBQ20937.1"/>
    </source>
</evidence>
<dbReference type="Gene3D" id="1.25.40.10">
    <property type="entry name" value="Tetratricopeptide repeat domain"/>
    <property type="match status" value="1"/>
</dbReference>
<feature type="repeat" description="TPR" evidence="3">
    <location>
        <begin position="29"/>
        <end position="62"/>
    </location>
</feature>
<keyword evidence="1" id="KW-0677">Repeat</keyword>
<feature type="non-terminal residue" evidence="4">
    <location>
        <position position="1"/>
    </location>
</feature>
<dbReference type="EMBL" id="LJOY01000072">
    <property type="protein sequence ID" value="OBQ20937.1"/>
    <property type="molecule type" value="Genomic_DNA"/>
</dbReference>
<protein>
    <submittedName>
        <fullName evidence="4">Uncharacterized protein</fullName>
    </submittedName>
</protein>
<dbReference type="PATRIC" id="fig|1710894.3.peg.1948"/>
<sequence>RGIVRDELGDKPGAIDDYTQAIKINPNYANAYYNRGIVYYQLGDKQKAREDLQRAAQLFMAQGNTAFYEGIMAFLKEL</sequence>
<name>A0A1B7VM13_APHFL</name>
<keyword evidence="2 3" id="KW-0802">TPR repeat</keyword>
<dbReference type="PANTHER" id="PTHR44858:SF1">
    <property type="entry name" value="UDP-N-ACETYLGLUCOSAMINE--PEPTIDE N-ACETYLGLUCOSAMINYLTRANSFERASE SPINDLY-RELATED"/>
    <property type="match status" value="1"/>
</dbReference>
<dbReference type="PROSITE" id="PS50293">
    <property type="entry name" value="TPR_REGION"/>
    <property type="match status" value="1"/>
</dbReference>
<evidence type="ECO:0000256" key="2">
    <source>
        <dbReference type="ARBA" id="ARBA00022803"/>
    </source>
</evidence>
<accession>A0A1B7VM13</accession>
<dbReference type="GO" id="GO:0009279">
    <property type="term" value="C:cell outer membrane"/>
    <property type="evidence" value="ECO:0007669"/>
    <property type="project" value="TreeGrafter"/>
</dbReference>
<reference evidence="4 5" key="1">
    <citation type="submission" date="2015-09" db="EMBL/GenBank/DDBJ databases">
        <title>Whole genome shotgun sequence assembly of Aphanizomenon flos-aquae UKL13.</title>
        <authorList>
            <person name="Driscoll C."/>
        </authorList>
    </citation>
    <scope>NUCLEOTIDE SEQUENCE [LARGE SCALE GENOMIC DNA]</scope>
    <source>
        <strain evidence="4">MDT13</strain>
    </source>
</reference>
<dbReference type="InterPro" id="IPR011990">
    <property type="entry name" value="TPR-like_helical_dom_sf"/>
</dbReference>
<proteinExistence type="predicted"/>
<dbReference type="InterPro" id="IPR019734">
    <property type="entry name" value="TPR_rpt"/>
</dbReference>
<dbReference type="SUPFAM" id="SSF48452">
    <property type="entry name" value="TPR-like"/>
    <property type="match status" value="1"/>
</dbReference>
<evidence type="ECO:0000313" key="5">
    <source>
        <dbReference type="Proteomes" id="UP000092382"/>
    </source>
</evidence>
<comment type="caution">
    <text evidence="4">The sequence shown here is derived from an EMBL/GenBank/DDBJ whole genome shotgun (WGS) entry which is preliminary data.</text>
</comment>
<dbReference type="Pfam" id="PF13414">
    <property type="entry name" value="TPR_11"/>
    <property type="match status" value="1"/>
</dbReference>
<organism evidence="4 5">
    <name type="scientific">Aphanizomenon flos-aquae LD13</name>
    <dbReference type="NCBI Taxonomy" id="1710894"/>
    <lineage>
        <taxon>Bacteria</taxon>
        <taxon>Bacillati</taxon>
        <taxon>Cyanobacteriota</taxon>
        <taxon>Cyanophyceae</taxon>
        <taxon>Nostocales</taxon>
        <taxon>Aphanizomenonaceae</taxon>
        <taxon>Aphanizomenon</taxon>
    </lineage>
</organism>
<evidence type="ECO:0000256" key="3">
    <source>
        <dbReference type="PROSITE-ProRule" id="PRU00339"/>
    </source>
</evidence>
<dbReference type="PANTHER" id="PTHR44858">
    <property type="entry name" value="TETRATRICOPEPTIDE REPEAT PROTEIN 6"/>
    <property type="match status" value="1"/>
</dbReference>
<dbReference type="GO" id="GO:0046813">
    <property type="term" value="P:receptor-mediated virion attachment to host cell"/>
    <property type="evidence" value="ECO:0007669"/>
    <property type="project" value="TreeGrafter"/>
</dbReference>
<gene>
    <name evidence="4" type="ORF">AN481_16740</name>
</gene>
<dbReference type="InterPro" id="IPR050498">
    <property type="entry name" value="Ycf3"/>
</dbReference>
<dbReference type="PROSITE" id="PS50005">
    <property type="entry name" value="TPR"/>
    <property type="match status" value="1"/>
</dbReference>
<dbReference type="AlphaFoldDB" id="A0A1B7VM13"/>